<evidence type="ECO:0008006" key="4">
    <source>
        <dbReference type="Google" id="ProtNLM"/>
    </source>
</evidence>
<dbReference type="Proteomes" id="UP000008144">
    <property type="component" value="Chromosome 5"/>
</dbReference>
<evidence type="ECO:0000256" key="1">
    <source>
        <dbReference type="SAM" id="SignalP"/>
    </source>
</evidence>
<sequence>MKHLLIFVYCTLNVVLSNELMISKESQQFHSYSTKSSLKTKIGYKKCLSSVPSYVYATVKATESSLPHTFNVTVLGVKESYFEVELKRTDVSEGWNMFVTVDWKMYTGDFIVVNNKAIWLPDVFTVTDLNRENATMDCYKREGQLVEVADKRSFTMVYDYVRNKFQFGKQEFVDFWLGSSYNPRTSQVLQSNGE</sequence>
<dbReference type="EMBL" id="EAAA01002107">
    <property type="status" value="NOT_ANNOTATED_CDS"/>
    <property type="molecule type" value="Genomic_DNA"/>
</dbReference>
<accession>F6Z8J3</accession>
<feature type="chain" id="PRO_5003346659" description="Neurotransmitter-gated ion-channel ligand-binding domain-containing protein" evidence="1">
    <location>
        <begin position="18"/>
        <end position="194"/>
    </location>
</feature>
<reference evidence="2" key="3">
    <citation type="submission" date="2025-08" db="UniProtKB">
        <authorList>
            <consortium name="Ensembl"/>
        </authorList>
    </citation>
    <scope>IDENTIFICATION</scope>
</reference>
<keyword evidence="3" id="KW-1185">Reference proteome</keyword>
<evidence type="ECO:0000313" key="2">
    <source>
        <dbReference type="Ensembl" id="ENSCINP00000028239.2"/>
    </source>
</evidence>
<feature type="signal peptide" evidence="1">
    <location>
        <begin position="1"/>
        <end position="17"/>
    </location>
</feature>
<dbReference type="InParanoid" id="F6Z8J3"/>
<proteinExistence type="predicted"/>
<dbReference type="AlphaFoldDB" id="F6Z8J3"/>
<dbReference type="GeneTree" id="ENSGT00530000064660"/>
<keyword evidence="1" id="KW-0732">Signal</keyword>
<organism evidence="2 3">
    <name type="scientific">Ciona intestinalis</name>
    <name type="common">Transparent sea squirt</name>
    <name type="synonym">Ascidia intestinalis</name>
    <dbReference type="NCBI Taxonomy" id="7719"/>
    <lineage>
        <taxon>Eukaryota</taxon>
        <taxon>Metazoa</taxon>
        <taxon>Chordata</taxon>
        <taxon>Tunicata</taxon>
        <taxon>Ascidiacea</taxon>
        <taxon>Phlebobranchia</taxon>
        <taxon>Cionidae</taxon>
        <taxon>Ciona</taxon>
    </lineage>
</organism>
<evidence type="ECO:0000313" key="3">
    <source>
        <dbReference type="Proteomes" id="UP000008144"/>
    </source>
</evidence>
<reference evidence="2" key="2">
    <citation type="journal article" date="2008" name="Genome Biol.">
        <title>Improved genome assembly and evidence-based global gene model set for the chordate Ciona intestinalis: new insight into intron and operon populations.</title>
        <authorList>
            <person name="Satou Y."/>
            <person name="Mineta K."/>
            <person name="Ogasawara M."/>
            <person name="Sasakura Y."/>
            <person name="Shoguchi E."/>
            <person name="Ueno K."/>
            <person name="Yamada L."/>
            <person name="Matsumoto J."/>
            <person name="Wasserscheid J."/>
            <person name="Dewar K."/>
            <person name="Wiley G.B."/>
            <person name="Macmil S.L."/>
            <person name="Roe B.A."/>
            <person name="Zeller R.W."/>
            <person name="Hastings K.E."/>
            <person name="Lemaire P."/>
            <person name="Lindquist E."/>
            <person name="Endo T."/>
            <person name="Hotta K."/>
            <person name="Inaba K."/>
        </authorList>
    </citation>
    <scope>NUCLEOTIDE SEQUENCE [LARGE SCALE GENOMIC DNA]</scope>
    <source>
        <strain evidence="2">wild type</strain>
    </source>
</reference>
<reference evidence="3" key="1">
    <citation type="journal article" date="2002" name="Science">
        <title>The draft genome of Ciona intestinalis: insights into chordate and vertebrate origins.</title>
        <authorList>
            <person name="Dehal P."/>
            <person name="Satou Y."/>
            <person name="Campbell R.K."/>
            <person name="Chapman J."/>
            <person name="Degnan B."/>
            <person name="De Tomaso A."/>
            <person name="Davidson B."/>
            <person name="Di Gregorio A."/>
            <person name="Gelpke M."/>
            <person name="Goodstein D.M."/>
            <person name="Harafuji N."/>
            <person name="Hastings K.E."/>
            <person name="Ho I."/>
            <person name="Hotta K."/>
            <person name="Huang W."/>
            <person name="Kawashima T."/>
            <person name="Lemaire P."/>
            <person name="Martinez D."/>
            <person name="Meinertzhagen I.A."/>
            <person name="Necula S."/>
            <person name="Nonaka M."/>
            <person name="Putnam N."/>
            <person name="Rash S."/>
            <person name="Saiga H."/>
            <person name="Satake M."/>
            <person name="Terry A."/>
            <person name="Yamada L."/>
            <person name="Wang H.G."/>
            <person name="Awazu S."/>
            <person name="Azumi K."/>
            <person name="Boore J."/>
            <person name="Branno M."/>
            <person name="Chin-Bow S."/>
            <person name="DeSantis R."/>
            <person name="Doyle S."/>
            <person name="Francino P."/>
            <person name="Keys D.N."/>
            <person name="Haga S."/>
            <person name="Hayashi H."/>
            <person name="Hino K."/>
            <person name="Imai K.S."/>
            <person name="Inaba K."/>
            <person name="Kano S."/>
            <person name="Kobayashi K."/>
            <person name="Kobayashi M."/>
            <person name="Lee B.I."/>
            <person name="Makabe K.W."/>
            <person name="Manohar C."/>
            <person name="Matassi G."/>
            <person name="Medina M."/>
            <person name="Mochizuki Y."/>
            <person name="Mount S."/>
            <person name="Morishita T."/>
            <person name="Miura S."/>
            <person name="Nakayama A."/>
            <person name="Nishizaka S."/>
            <person name="Nomoto H."/>
            <person name="Ohta F."/>
            <person name="Oishi K."/>
            <person name="Rigoutsos I."/>
            <person name="Sano M."/>
            <person name="Sasaki A."/>
            <person name="Sasakura Y."/>
            <person name="Shoguchi E."/>
            <person name="Shin-i T."/>
            <person name="Spagnuolo A."/>
            <person name="Stainier D."/>
            <person name="Suzuki M.M."/>
            <person name="Tassy O."/>
            <person name="Takatori N."/>
            <person name="Tokuoka M."/>
            <person name="Yagi K."/>
            <person name="Yoshizaki F."/>
            <person name="Wada S."/>
            <person name="Zhang C."/>
            <person name="Hyatt P.D."/>
            <person name="Larimer F."/>
            <person name="Detter C."/>
            <person name="Doggett N."/>
            <person name="Glavina T."/>
            <person name="Hawkins T."/>
            <person name="Richardson P."/>
            <person name="Lucas S."/>
            <person name="Kohara Y."/>
            <person name="Levine M."/>
            <person name="Satoh N."/>
            <person name="Rokhsar D.S."/>
        </authorList>
    </citation>
    <scope>NUCLEOTIDE SEQUENCE [LARGE SCALE GENOMIC DNA]</scope>
</reference>
<dbReference type="HOGENOM" id="CLU_093503_0_0_1"/>
<name>F6Z8J3_CIOIN</name>
<protein>
    <recommendedName>
        <fullName evidence="4">Neurotransmitter-gated ion-channel ligand-binding domain-containing protein</fullName>
    </recommendedName>
</protein>
<reference evidence="2" key="4">
    <citation type="submission" date="2025-09" db="UniProtKB">
        <authorList>
            <consortium name="Ensembl"/>
        </authorList>
    </citation>
    <scope>IDENTIFICATION</scope>
</reference>
<dbReference type="Ensembl" id="ENSCINT00000028485.2">
    <property type="protein sequence ID" value="ENSCINP00000028239.2"/>
    <property type="gene ID" value="ENSCING00000016234.2"/>
</dbReference>